<gene>
    <name evidence="2" type="ORF">XNOV1_A021767</name>
</gene>
<protein>
    <submittedName>
        <fullName evidence="2">Uncharacterized protein</fullName>
    </submittedName>
</protein>
<evidence type="ECO:0000256" key="1">
    <source>
        <dbReference type="SAM" id="MobiDB-lite"/>
    </source>
</evidence>
<reference evidence="2" key="1">
    <citation type="submission" date="2023-08" db="EMBL/GenBank/DDBJ databases">
        <authorList>
            <person name="Alioto T."/>
            <person name="Alioto T."/>
            <person name="Gomez Garrido J."/>
        </authorList>
    </citation>
    <scope>NUCLEOTIDE SEQUENCE</scope>
</reference>
<dbReference type="Proteomes" id="UP001178508">
    <property type="component" value="Chromosome 22"/>
</dbReference>
<accession>A0AAV1HGP3</accession>
<evidence type="ECO:0000313" key="3">
    <source>
        <dbReference type="Proteomes" id="UP001178508"/>
    </source>
</evidence>
<feature type="region of interest" description="Disordered" evidence="1">
    <location>
        <begin position="13"/>
        <end position="140"/>
    </location>
</feature>
<feature type="compositionally biased region" description="Basic and acidic residues" evidence="1">
    <location>
        <begin position="34"/>
        <end position="46"/>
    </location>
</feature>
<feature type="compositionally biased region" description="Polar residues" evidence="1">
    <location>
        <begin position="49"/>
        <end position="64"/>
    </location>
</feature>
<sequence>MVASWGLGRGWRIGPMSATRVSQPDPWSVVATRGLERETGPQERLKYRTNASHQNQYTRSSGPASESRGLRRGLKDRTHASYQSQSTRSLEHGSQWGPWKRPEDRTHVSHQNQSTRSLECGGQSGPWTRLEDGSSVVWIR</sequence>
<dbReference type="AlphaFoldDB" id="A0AAV1HGP3"/>
<proteinExistence type="predicted"/>
<keyword evidence="3" id="KW-1185">Reference proteome</keyword>
<dbReference type="EMBL" id="OY660885">
    <property type="protein sequence ID" value="CAJ1085003.1"/>
    <property type="molecule type" value="Genomic_DNA"/>
</dbReference>
<evidence type="ECO:0000313" key="2">
    <source>
        <dbReference type="EMBL" id="CAJ1085003.1"/>
    </source>
</evidence>
<name>A0AAV1HGP3_XYRNO</name>
<organism evidence="2 3">
    <name type="scientific">Xyrichtys novacula</name>
    <name type="common">Pearly razorfish</name>
    <name type="synonym">Hemipteronotus novacula</name>
    <dbReference type="NCBI Taxonomy" id="13765"/>
    <lineage>
        <taxon>Eukaryota</taxon>
        <taxon>Metazoa</taxon>
        <taxon>Chordata</taxon>
        <taxon>Craniata</taxon>
        <taxon>Vertebrata</taxon>
        <taxon>Euteleostomi</taxon>
        <taxon>Actinopterygii</taxon>
        <taxon>Neopterygii</taxon>
        <taxon>Teleostei</taxon>
        <taxon>Neoteleostei</taxon>
        <taxon>Acanthomorphata</taxon>
        <taxon>Eupercaria</taxon>
        <taxon>Labriformes</taxon>
        <taxon>Labridae</taxon>
        <taxon>Xyrichtys</taxon>
    </lineage>
</organism>